<dbReference type="Proteomes" id="UP000289734">
    <property type="component" value="Unassembled WGS sequence"/>
</dbReference>
<gene>
    <name evidence="1" type="ORF">EQG68_05890</name>
</gene>
<protein>
    <submittedName>
        <fullName evidence="1">Uncharacterized protein</fullName>
    </submittedName>
</protein>
<keyword evidence="2" id="KW-1185">Reference proteome</keyword>
<sequence>MAKSNGILKIEGTLENLTFYKSADGHMVRTKGGVSRNRILNDPAFVRTRENGVEFGHSAQAGKLLRMAAGQLVFKAKDSKLSSRMLKVMSGIKNADTASARGERTVSEGIQSEDGKQYLRGFDFNQRAVLPAVLYAPYEVDTATGAITIADFNPLQQLRTPQGATHFSLQSAFLNLDFGTAEYAITYSDVVNLPTNSGIATQTLTPSGVPAGSGIQFYFLLIEFFQEVNAVQYPLNNGAFNVLNIVAVQ</sequence>
<accession>A0A4Q1KSR8</accession>
<evidence type="ECO:0000313" key="2">
    <source>
        <dbReference type="Proteomes" id="UP000289734"/>
    </source>
</evidence>
<dbReference type="OrthoDB" id="645138at2"/>
<evidence type="ECO:0000313" key="1">
    <source>
        <dbReference type="EMBL" id="RXR33022.1"/>
    </source>
</evidence>
<name>A0A4Q1KSR8_9FLAO</name>
<dbReference type="EMBL" id="SBKQ01000005">
    <property type="protein sequence ID" value="RXR33022.1"/>
    <property type="molecule type" value="Genomic_DNA"/>
</dbReference>
<reference evidence="2" key="1">
    <citation type="submission" date="2019-01" db="EMBL/GenBank/DDBJ databases">
        <title>Cytophagaceae bacterium strain CAR-16.</title>
        <authorList>
            <person name="Chen W.-M."/>
        </authorList>
    </citation>
    <scope>NUCLEOTIDE SEQUENCE [LARGE SCALE GENOMIC DNA]</scope>
    <source>
        <strain evidence="2">ICH-30</strain>
    </source>
</reference>
<dbReference type="AlphaFoldDB" id="A0A4Q1KSR8"/>
<proteinExistence type="predicted"/>
<organism evidence="1 2">
    <name type="scientific">Flavobacterium piscinae</name>
    <dbReference type="NCBI Taxonomy" id="2506424"/>
    <lineage>
        <taxon>Bacteria</taxon>
        <taxon>Pseudomonadati</taxon>
        <taxon>Bacteroidota</taxon>
        <taxon>Flavobacteriia</taxon>
        <taxon>Flavobacteriales</taxon>
        <taxon>Flavobacteriaceae</taxon>
        <taxon>Flavobacterium</taxon>
    </lineage>
</organism>
<comment type="caution">
    <text evidence="1">The sequence shown here is derived from an EMBL/GenBank/DDBJ whole genome shotgun (WGS) entry which is preliminary data.</text>
</comment>